<protein>
    <recommendedName>
        <fullName evidence="1">Reverse transcriptase domain-containing protein</fullName>
    </recommendedName>
</protein>
<dbReference type="Ensembl" id="ENSORLT00020018840.1">
    <property type="protein sequence ID" value="ENSORLP00020011853.1"/>
    <property type="gene ID" value="ENSORLG00020012794.1"/>
</dbReference>
<reference key="1">
    <citation type="journal article" date="2007" name="Nature">
        <title>The medaka draft genome and insights into vertebrate genome evolution.</title>
        <authorList>
            <person name="Kasahara M."/>
            <person name="Naruse K."/>
            <person name="Sasaki S."/>
            <person name="Nakatani Y."/>
            <person name="Qu W."/>
            <person name="Ahsan B."/>
            <person name="Yamada T."/>
            <person name="Nagayasu Y."/>
            <person name="Doi K."/>
            <person name="Kasai Y."/>
            <person name="Jindo T."/>
            <person name="Kobayashi D."/>
            <person name="Shimada A."/>
            <person name="Toyoda A."/>
            <person name="Kuroki Y."/>
            <person name="Fujiyama A."/>
            <person name="Sasaki T."/>
            <person name="Shimizu A."/>
            <person name="Asakawa S."/>
            <person name="Shimizu N."/>
            <person name="Hashimoto S."/>
            <person name="Yang J."/>
            <person name="Lee Y."/>
            <person name="Matsushima K."/>
            <person name="Sugano S."/>
            <person name="Sakaizumi M."/>
            <person name="Narita T."/>
            <person name="Ohishi K."/>
            <person name="Haga S."/>
            <person name="Ohta F."/>
            <person name="Nomoto H."/>
            <person name="Nogata K."/>
            <person name="Morishita T."/>
            <person name="Endo T."/>
            <person name="Shin-I T."/>
            <person name="Takeda H."/>
            <person name="Morishita S."/>
            <person name="Kohara Y."/>
        </authorList>
    </citation>
    <scope>NUCLEOTIDE SEQUENCE [LARGE SCALE GENOMIC DNA]</scope>
    <source>
        <strain>Hd-rR</strain>
    </source>
</reference>
<evidence type="ECO:0000313" key="2">
    <source>
        <dbReference type="Ensembl" id="ENSORLP00020011853.1"/>
    </source>
</evidence>
<evidence type="ECO:0000313" key="3">
    <source>
        <dbReference type="Proteomes" id="UP000265180"/>
    </source>
</evidence>
<evidence type="ECO:0000259" key="1">
    <source>
        <dbReference type="PROSITE" id="PS50878"/>
    </source>
</evidence>
<reference evidence="2" key="4">
    <citation type="submission" date="2025-09" db="UniProtKB">
        <authorList>
            <consortium name="Ensembl"/>
        </authorList>
    </citation>
    <scope>IDENTIFICATION</scope>
    <source>
        <strain evidence="2">HNI</strain>
    </source>
</reference>
<dbReference type="Proteomes" id="UP000265180">
    <property type="component" value="Chromosome 17"/>
</dbReference>
<dbReference type="InterPro" id="IPR000477">
    <property type="entry name" value="RT_dom"/>
</dbReference>
<sequence>MSKILEKVVAKQLTTALDSHGILDPFQSGFRRAHSTETALLKVTNDILMQSDAGKCSVLLLLDLTAAFDTIDYFVLLDRLKNWVGVSGSALNWFSSYLTGRSFSVVFSKFKFSSACLTSGVPQGSVLGPLLFILNLLPLQHILSSFNDISYHFYAYDIQLYVPFKPQDVFKIQILHRCLDSVKNWMNDNFLQLNEAKTEVLVCAPDSCLPQIVQWLGPLASSIKPSVRNLGVTLDPVLSLD</sequence>
<reference evidence="2 3" key="2">
    <citation type="submission" date="2017-04" db="EMBL/GenBank/DDBJ databases">
        <title>CpG methylation of centromeres and impact of large insertions on vertebrate speciation.</title>
        <authorList>
            <person name="Ichikawa K."/>
            <person name="Yoshimura J."/>
            <person name="Morishita S."/>
        </authorList>
    </citation>
    <scope>NUCLEOTIDE SEQUENCE</scope>
    <source>
        <strain evidence="2 3">HNI</strain>
    </source>
</reference>
<dbReference type="PANTHER" id="PTHR33332">
    <property type="entry name" value="REVERSE TRANSCRIPTASE DOMAIN-CONTAINING PROTEIN"/>
    <property type="match status" value="1"/>
</dbReference>
<dbReference type="Pfam" id="PF00078">
    <property type="entry name" value="RVT_1"/>
    <property type="match status" value="1"/>
</dbReference>
<reference evidence="2" key="3">
    <citation type="submission" date="2025-08" db="UniProtKB">
        <authorList>
            <consortium name="Ensembl"/>
        </authorList>
    </citation>
    <scope>IDENTIFICATION</scope>
    <source>
        <strain evidence="2">HNI</strain>
    </source>
</reference>
<name>A0A3P9KTU5_ORYLA</name>
<proteinExistence type="predicted"/>
<dbReference type="AlphaFoldDB" id="A0A3P9KTU5"/>
<feature type="domain" description="Reverse transcriptase" evidence="1">
    <location>
        <begin position="1"/>
        <end position="220"/>
    </location>
</feature>
<accession>A0A3P9KTU5</accession>
<organism evidence="2 3">
    <name type="scientific">Oryzias latipes</name>
    <name type="common">Japanese rice fish</name>
    <name type="synonym">Japanese killifish</name>
    <dbReference type="NCBI Taxonomy" id="8090"/>
    <lineage>
        <taxon>Eukaryota</taxon>
        <taxon>Metazoa</taxon>
        <taxon>Chordata</taxon>
        <taxon>Craniata</taxon>
        <taxon>Vertebrata</taxon>
        <taxon>Euteleostomi</taxon>
        <taxon>Actinopterygii</taxon>
        <taxon>Neopterygii</taxon>
        <taxon>Teleostei</taxon>
        <taxon>Neoteleostei</taxon>
        <taxon>Acanthomorphata</taxon>
        <taxon>Ovalentaria</taxon>
        <taxon>Atherinomorphae</taxon>
        <taxon>Beloniformes</taxon>
        <taxon>Adrianichthyidae</taxon>
        <taxon>Oryziinae</taxon>
        <taxon>Oryzias</taxon>
    </lineage>
</organism>
<dbReference type="PROSITE" id="PS50878">
    <property type="entry name" value="RT_POL"/>
    <property type="match status" value="1"/>
</dbReference>